<dbReference type="Pfam" id="PF02518">
    <property type="entry name" value="HATPase_c"/>
    <property type="match status" value="1"/>
</dbReference>
<dbReference type="PROSITE" id="PS50109">
    <property type="entry name" value="HIS_KIN"/>
    <property type="match status" value="1"/>
</dbReference>
<evidence type="ECO:0000313" key="9">
    <source>
        <dbReference type="EMBL" id="GER05143.1"/>
    </source>
</evidence>
<evidence type="ECO:0000256" key="7">
    <source>
        <dbReference type="ARBA" id="ARBA00023012"/>
    </source>
</evidence>
<proteinExistence type="predicted"/>
<dbReference type="PRINTS" id="PR00344">
    <property type="entry name" value="BCTRLSENSOR"/>
</dbReference>
<sequence>MILRLVFLLAGLLLISFSIAGLVPLPFAIPGSGLALFMLWSLIGQIRQTNEALARFLESVRHADFTQGFTMPEKGAGFAELGAAMTALIRHFKSSRAVQEQDIRTLRAIIDHVPAPLLKLRPDGSLVLLNHAARRLFAPQSPVKLSDLAHFGPDLPGIFTDIAPGENRLLSVRLSDGTVRLGLSAAEIISGQARQRIYALQNLSGALEATEIEAWQQLVQVLTHEIMNSLTPVASLSKTASDLLARAETDPEAVLDAREAVETVARRAGTLMQFVGSYRSLTRLAKPKLESIALLDFLDHLERLVAAELEQQQIHLRCSVSPPTLSLLADRAQLEQMLINLLRNAMEALSVTKAPTIHITARIGVRGRVLITVRDNGPGIGDEISDRIFVPFFTTKRGGSGIGLALARQIMAGHKGSIALEQTTNGGAAFTLRF</sequence>
<dbReference type="SUPFAM" id="SSF55874">
    <property type="entry name" value="ATPase domain of HSP90 chaperone/DNA topoisomerase II/histidine kinase"/>
    <property type="match status" value="1"/>
</dbReference>
<organism evidence="9 10">
    <name type="scientific">Iodidimonas nitroreducens</name>
    <dbReference type="NCBI Taxonomy" id="1236968"/>
    <lineage>
        <taxon>Bacteria</taxon>
        <taxon>Pseudomonadati</taxon>
        <taxon>Pseudomonadota</taxon>
        <taxon>Alphaproteobacteria</taxon>
        <taxon>Iodidimonadales</taxon>
        <taxon>Iodidimonadaceae</taxon>
        <taxon>Iodidimonas</taxon>
    </lineage>
</organism>
<dbReference type="PANTHER" id="PTHR43065">
    <property type="entry name" value="SENSOR HISTIDINE KINASE"/>
    <property type="match status" value="1"/>
</dbReference>
<evidence type="ECO:0000259" key="8">
    <source>
        <dbReference type="PROSITE" id="PS50109"/>
    </source>
</evidence>
<feature type="domain" description="Histidine kinase" evidence="8">
    <location>
        <begin position="221"/>
        <end position="434"/>
    </location>
</feature>
<reference evidence="9 10" key="1">
    <citation type="submission" date="2019-09" db="EMBL/GenBank/DDBJ databases">
        <title>NBRP : Genome information of microbial organism related human and environment.</title>
        <authorList>
            <person name="Hattori M."/>
            <person name="Oshima K."/>
            <person name="Inaba H."/>
            <person name="Suda W."/>
            <person name="Sakamoto M."/>
            <person name="Iino T."/>
            <person name="Kitahara M."/>
            <person name="Oshida Y."/>
            <person name="Iida T."/>
            <person name="Kudo T."/>
            <person name="Itoh T."/>
            <person name="Ohkuma M."/>
        </authorList>
    </citation>
    <scope>NUCLEOTIDE SEQUENCE [LARGE SCALE GENOMIC DNA]</scope>
    <source>
        <strain evidence="9 10">Q-1</strain>
    </source>
</reference>
<protein>
    <recommendedName>
        <fullName evidence="2">histidine kinase</fullName>
        <ecNumber evidence="2">2.7.13.3</ecNumber>
    </recommendedName>
</protein>
<dbReference type="PANTHER" id="PTHR43065:SF46">
    <property type="entry name" value="C4-DICARBOXYLATE TRANSPORT SENSOR PROTEIN DCTB"/>
    <property type="match status" value="1"/>
</dbReference>
<dbReference type="AlphaFoldDB" id="A0A5A7N9V1"/>
<evidence type="ECO:0000256" key="6">
    <source>
        <dbReference type="ARBA" id="ARBA00022840"/>
    </source>
</evidence>
<dbReference type="SMART" id="SM00387">
    <property type="entry name" value="HATPase_c"/>
    <property type="match status" value="1"/>
</dbReference>
<keyword evidence="6" id="KW-0067">ATP-binding</keyword>
<evidence type="ECO:0000256" key="5">
    <source>
        <dbReference type="ARBA" id="ARBA00022777"/>
    </source>
</evidence>
<dbReference type="InterPro" id="IPR004358">
    <property type="entry name" value="Sig_transdc_His_kin-like_C"/>
</dbReference>
<dbReference type="Gene3D" id="3.30.565.10">
    <property type="entry name" value="Histidine kinase-like ATPase, C-terminal domain"/>
    <property type="match status" value="1"/>
</dbReference>
<comment type="caution">
    <text evidence="9">The sequence shown here is derived from an EMBL/GenBank/DDBJ whole genome shotgun (WGS) entry which is preliminary data.</text>
</comment>
<name>A0A5A7N9V1_9PROT</name>
<comment type="catalytic activity">
    <reaction evidence="1">
        <text>ATP + protein L-histidine = ADP + protein N-phospho-L-histidine.</text>
        <dbReference type="EC" id="2.7.13.3"/>
    </reaction>
</comment>
<evidence type="ECO:0000313" key="10">
    <source>
        <dbReference type="Proteomes" id="UP000324996"/>
    </source>
</evidence>
<gene>
    <name evidence="9" type="ORF">JCM17846_28250</name>
</gene>
<evidence type="ECO:0000256" key="2">
    <source>
        <dbReference type="ARBA" id="ARBA00012438"/>
    </source>
</evidence>
<dbReference type="InterPro" id="IPR003594">
    <property type="entry name" value="HATPase_dom"/>
</dbReference>
<dbReference type="EC" id="2.7.13.3" evidence="2"/>
<dbReference type="GO" id="GO:0004673">
    <property type="term" value="F:protein histidine kinase activity"/>
    <property type="evidence" value="ECO:0007669"/>
    <property type="project" value="UniProtKB-EC"/>
</dbReference>
<accession>A0A5A7N9V1</accession>
<keyword evidence="5 9" id="KW-0418">Kinase</keyword>
<keyword evidence="4" id="KW-0547">Nucleotide-binding</keyword>
<dbReference type="InterPro" id="IPR005467">
    <property type="entry name" value="His_kinase_dom"/>
</dbReference>
<dbReference type="EMBL" id="BKCN01000018">
    <property type="protein sequence ID" value="GER05143.1"/>
    <property type="molecule type" value="Genomic_DNA"/>
</dbReference>
<evidence type="ECO:0000256" key="4">
    <source>
        <dbReference type="ARBA" id="ARBA00022741"/>
    </source>
</evidence>
<keyword evidence="10" id="KW-1185">Reference proteome</keyword>
<dbReference type="RefSeq" id="WP_150007322.1">
    <property type="nucleotide sequence ID" value="NZ_BKCN01000018.1"/>
</dbReference>
<keyword evidence="3" id="KW-0808">Transferase</keyword>
<dbReference type="GO" id="GO:0000160">
    <property type="term" value="P:phosphorelay signal transduction system"/>
    <property type="evidence" value="ECO:0007669"/>
    <property type="project" value="UniProtKB-KW"/>
</dbReference>
<dbReference type="InterPro" id="IPR036890">
    <property type="entry name" value="HATPase_C_sf"/>
</dbReference>
<evidence type="ECO:0000256" key="3">
    <source>
        <dbReference type="ARBA" id="ARBA00022679"/>
    </source>
</evidence>
<dbReference type="Proteomes" id="UP000324996">
    <property type="component" value="Unassembled WGS sequence"/>
</dbReference>
<evidence type="ECO:0000256" key="1">
    <source>
        <dbReference type="ARBA" id="ARBA00000085"/>
    </source>
</evidence>
<dbReference type="GO" id="GO:0005524">
    <property type="term" value="F:ATP binding"/>
    <property type="evidence" value="ECO:0007669"/>
    <property type="project" value="UniProtKB-KW"/>
</dbReference>
<keyword evidence="7" id="KW-0902">Two-component regulatory system</keyword>